<reference evidence="5 6" key="1">
    <citation type="submission" date="2018-01" db="EMBL/GenBank/DDBJ databases">
        <title>Cryobacterium sp. nov., from glaciers in China.</title>
        <authorList>
            <person name="Liu Q."/>
            <person name="Xin Y.-H."/>
        </authorList>
    </citation>
    <scope>NUCLEOTIDE SEQUENCE [LARGE SCALE GENOMIC DNA]</scope>
    <source>
        <strain evidence="5 6">TMB1-8</strain>
    </source>
</reference>
<dbReference type="AlphaFoldDB" id="A0A2S3ZQF3"/>
<keyword evidence="2" id="KW-0472">Membrane</keyword>
<organism evidence="5 6">
    <name type="scientific">Cryobacterium zongtaii</name>
    <dbReference type="NCBI Taxonomy" id="1259217"/>
    <lineage>
        <taxon>Bacteria</taxon>
        <taxon>Bacillati</taxon>
        <taxon>Actinomycetota</taxon>
        <taxon>Actinomycetes</taxon>
        <taxon>Micrococcales</taxon>
        <taxon>Microbacteriaceae</taxon>
        <taxon>Cryobacterium</taxon>
    </lineage>
</organism>
<evidence type="ECO:0000259" key="3">
    <source>
        <dbReference type="Pfam" id="PF09972"/>
    </source>
</evidence>
<evidence type="ECO:0000313" key="6">
    <source>
        <dbReference type="Proteomes" id="UP000237104"/>
    </source>
</evidence>
<name>A0A2S3ZQF3_9MICO</name>
<dbReference type="EMBL" id="PPXF01000009">
    <property type="protein sequence ID" value="POH71430.1"/>
    <property type="molecule type" value="Genomic_DNA"/>
</dbReference>
<accession>A0A2S3ZQF3</accession>
<keyword evidence="2" id="KW-1133">Transmembrane helix</keyword>
<evidence type="ECO:0000256" key="1">
    <source>
        <dbReference type="SAM" id="MobiDB-lite"/>
    </source>
</evidence>
<proteinExistence type="predicted"/>
<feature type="domain" description="DUF2207" evidence="3">
    <location>
        <begin position="94"/>
        <end position="283"/>
    </location>
</feature>
<sequence length="666" mass="70584">MVYPREDSLGQDSPGAAGVLCLMRGTPGRVARYPLDMIEPGETMTHRQILPRRRALAAALATALTLAGASAASASAPAASVPADASDFTFDSFTVDYDLGRDADGRATLRTVETIVADFPAGDQNRGIVRAIPDSYRYVDMDVQVISVTDETGAPVPYETSSRDDFTELAFGTDDFVHGRTTYVLEYTQRDVIGDFADTAAEEFYWDVNGTGWAQPFGSVTARLHLDEDLTAALTGEAACYVGYYGGDATCAVETSTDAAGSVLTSTSQNLVSGQNMSVAIGFVPGTFTQPPGPEESWIVTVAPWLILGFAAFFVLMLLGLRTFVWRDARGRGTIVVQYTPPEELSVMLAAAMLGKKKVGLPAQVISFAVTRAARLVESPSEPASRRYALEVVDTHRLSSADRQILAALVPKLKGGARLRLDTADPKLGDRLERLRGSISDEVTSSGYRARGTSRIPTYLALAGALLLAPAWLVTRWAGQNEVSSTLVGWLMPGTILALVLLGVMYQMPHRLTEKGAANRDYLLGLRDYLALAEADRIRVLQSPEGAERVAATIDTDLIVKLHEKLLPWAMLWGVEREWARELGTYYDTTDASPDWFSGAGGAAMFSQNFTGFAGSIGTGSFATTPSESSSSGSSWSGSDGSSSSGGSSGGGFSGGGGGGGGGDGR</sequence>
<comment type="caution">
    <text evidence="5">The sequence shown here is derived from an EMBL/GenBank/DDBJ whole genome shotgun (WGS) entry which is preliminary data.</text>
</comment>
<protein>
    <submittedName>
        <fullName evidence="5">DUF2207 domain-containing protein</fullName>
    </submittedName>
</protein>
<feature type="compositionally biased region" description="Low complexity" evidence="1">
    <location>
        <begin position="629"/>
        <end position="646"/>
    </location>
</feature>
<feature type="domain" description="Predicted membrane protein YciQ-like C-terminal" evidence="4">
    <location>
        <begin position="339"/>
        <end position="583"/>
    </location>
</feature>
<keyword evidence="2" id="KW-0812">Transmembrane</keyword>
<dbReference type="InterPro" id="IPR048389">
    <property type="entry name" value="YciQ-like_C"/>
</dbReference>
<gene>
    <name evidence="5" type="ORF">C3B59_00720</name>
</gene>
<evidence type="ECO:0000259" key="4">
    <source>
        <dbReference type="Pfam" id="PF20990"/>
    </source>
</evidence>
<feature type="region of interest" description="Disordered" evidence="1">
    <location>
        <begin position="622"/>
        <end position="666"/>
    </location>
</feature>
<feature type="compositionally biased region" description="Gly residues" evidence="1">
    <location>
        <begin position="647"/>
        <end position="666"/>
    </location>
</feature>
<evidence type="ECO:0000313" key="5">
    <source>
        <dbReference type="EMBL" id="POH71430.1"/>
    </source>
</evidence>
<dbReference type="Pfam" id="PF09972">
    <property type="entry name" value="DUF2207"/>
    <property type="match status" value="1"/>
</dbReference>
<dbReference type="Pfam" id="PF20990">
    <property type="entry name" value="DUF2207_C"/>
    <property type="match status" value="1"/>
</dbReference>
<dbReference type="OrthoDB" id="4973253at2"/>
<feature type="transmembrane region" description="Helical" evidence="2">
    <location>
        <begin position="298"/>
        <end position="321"/>
    </location>
</feature>
<feature type="transmembrane region" description="Helical" evidence="2">
    <location>
        <begin position="456"/>
        <end position="475"/>
    </location>
</feature>
<feature type="transmembrane region" description="Helical" evidence="2">
    <location>
        <begin position="487"/>
        <end position="506"/>
    </location>
</feature>
<dbReference type="InterPro" id="IPR018702">
    <property type="entry name" value="DUF2207"/>
</dbReference>
<dbReference type="Proteomes" id="UP000237104">
    <property type="component" value="Unassembled WGS sequence"/>
</dbReference>
<evidence type="ECO:0000256" key="2">
    <source>
        <dbReference type="SAM" id="Phobius"/>
    </source>
</evidence>